<evidence type="ECO:0000313" key="2">
    <source>
        <dbReference type="EMBL" id="PTX52525.1"/>
    </source>
</evidence>
<dbReference type="Pfam" id="PF00929">
    <property type="entry name" value="RNase_T"/>
    <property type="match status" value="1"/>
</dbReference>
<accession>A0A2T6B8X5</accession>
<dbReference type="EMBL" id="QBKP01000002">
    <property type="protein sequence ID" value="PTX52525.1"/>
    <property type="molecule type" value="Genomic_DNA"/>
</dbReference>
<dbReference type="GO" id="GO:0045004">
    <property type="term" value="P:DNA replication proofreading"/>
    <property type="evidence" value="ECO:0007669"/>
    <property type="project" value="TreeGrafter"/>
</dbReference>
<sequence>MRPDQEERIRSLIGTLTGTDAGRELLSAALQASGHALMRQATLDAFPTCTDPDRLALARTGIILDSETTGLESHDEVVELAMLRFRFDAGGILALDAVFNELREPSVPISEEASRVTGITAETVAGCRITDEQVSDFMRGAELVIAHNAAFDRQMVERTFPGAGFDQIPWHCSFAQVDWFSRGKNGRSLEVLALSEGYVYGSHRADADVIATALVLNGGGTETAFAELLRRGEIDTIHVIAKDSRFEAKDALKAAGFRWSNDGSDAYGHRAWHKEVPATPDELNALAELIRSRAVYGKEMSLPAFRLDARTRYSGRKPGVQENFRTAEFRNLKEEFEARSPDQPCLF</sequence>
<dbReference type="NCBIfam" id="NF006615">
    <property type="entry name" value="PRK09182.1"/>
    <property type="match status" value="1"/>
</dbReference>
<dbReference type="OrthoDB" id="7427781at2"/>
<dbReference type="AlphaFoldDB" id="A0A2T6B8X5"/>
<dbReference type="CDD" id="cd06127">
    <property type="entry name" value="DEDDh"/>
    <property type="match status" value="1"/>
</dbReference>
<dbReference type="GO" id="GO:0008408">
    <property type="term" value="F:3'-5' exonuclease activity"/>
    <property type="evidence" value="ECO:0007669"/>
    <property type="project" value="TreeGrafter"/>
</dbReference>
<dbReference type="InterPro" id="IPR036397">
    <property type="entry name" value="RNaseH_sf"/>
</dbReference>
<dbReference type="PANTHER" id="PTHR30231">
    <property type="entry name" value="DNA POLYMERASE III SUBUNIT EPSILON"/>
    <property type="match status" value="1"/>
</dbReference>
<dbReference type="GO" id="GO:0003676">
    <property type="term" value="F:nucleic acid binding"/>
    <property type="evidence" value="ECO:0007669"/>
    <property type="project" value="InterPro"/>
</dbReference>
<name>A0A2T6B8X5_9RHOB</name>
<dbReference type="GO" id="GO:0005829">
    <property type="term" value="C:cytosol"/>
    <property type="evidence" value="ECO:0007669"/>
    <property type="project" value="TreeGrafter"/>
</dbReference>
<dbReference type="SUPFAM" id="SSF53098">
    <property type="entry name" value="Ribonuclease H-like"/>
    <property type="match status" value="1"/>
</dbReference>
<keyword evidence="3" id="KW-1185">Reference proteome</keyword>
<dbReference type="Gene3D" id="3.30.420.10">
    <property type="entry name" value="Ribonuclease H-like superfamily/Ribonuclease H"/>
    <property type="match status" value="1"/>
</dbReference>
<dbReference type="Proteomes" id="UP000244224">
    <property type="component" value="Unassembled WGS sequence"/>
</dbReference>
<gene>
    <name evidence="2" type="ORF">C8N34_102305</name>
</gene>
<reference evidence="2 3" key="1">
    <citation type="submission" date="2018-04" db="EMBL/GenBank/DDBJ databases">
        <title>Genomic Encyclopedia of Archaeal and Bacterial Type Strains, Phase II (KMG-II): from individual species to whole genera.</title>
        <authorList>
            <person name="Goeker M."/>
        </authorList>
    </citation>
    <scope>NUCLEOTIDE SEQUENCE [LARGE SCALE GENOMIC DNA]</scope>
    <source>
        <strain evidence="2 3">DSM 21823</strain>
    </source>
</reference>
<feature type="domain" description="Exonuclease" evidence="1">
    <location>
        <begin position="60"/>
        <end position="225"/>
    </location>
</feature>
<comment type="caution">
    <text evidence="2">The sequence shown here is derived from an EMBL/GenBank/DDBJ whole genome shotgun (WGS) entry which is preliminary data.</text>
</comment>
<dbReference type="InterPro" id="IPR013520">
    <property type="entry name" value="Ribonucl_H"/>
</dbReference>
<evidence type="ECO:0000259" key="1">
    <source>
        <dbReference type="SMART" id="SM00479"/>
    </source>
</evidence>
<dbReference type="PANTHER" id="PTHR30231:SF37">
    <property type="entry name" value="EXODEOXYRIBONUCLEASE 10"/>
    <property type="match status" value="1"/>
</dbReference>
<evidence type="ECO:0000313" key="3">
    <source>
        <dbReference type="Proteomes" id="UP000244224"/>
    </source>
</evidence>
<dbReference type="InterPro" id="IPR012337">
    <property type="entry name" value="RNaseH-like_sf"/>
</dbReference>
<protein>
    <submittedName>
        <fullName evidence="2">DNA polymerase-3 subunit epsilon</fullName>
    </submittedName>
</protein>
<proteinExistence type="predicted"/>
<dbReference type="SMART" id="SM00479">
    <property type="entry name" value="EXOIII"/>
    <property type="match status" value="1"/>
</dbReference>
<organism evidence="2 3">
    <name type="scientific">Gemmobacter caeni</name>
    <dbReference type="NCBI Taxonomy" id="589035"/>
    <lineage>
        <taxon>Bacteria</taxon>
        <taxon>Pseudomonadati</taxon>
        <taxon>Pseudomonadota</taxon>
        <taxon>Alphaproteobacteria</taxon>
        <taxon>Rhodobacterales</taxon>
        <taxon>Paracoccaceae</taxon>
        <taxon>Gemmobacter</taxon>
    </lineage>
</organism>
<dbReference type="RefSeq" id="WP_108127944.1">
    <property type="nucleotide sequence ID" value="NZ_QBKP01000002.1"/>
</dbReference>